<reference evidence="14" key="3">
    <citation type="submission" date="2015-06" db="UniProtKB">
        <authorList>
            <consortium name="EnsemblMetazoa"/>
        </authorList>
    </citation>
    <scope>IDENTIFICATION</scope>
</reference>
<dbReference type="AlphaFoldDB" id="R7TUM0"/>
<dbReference type="HOGENOM" id="CLU_064400_3_1_1"/>
<evidence type="ECO:0000313" key="13">
    <source>
        <dbReference type="EMBL" id="ELT95171.1"/>
    </source>
</evidence>
<evidence type="ECO:0000256" key="1">
    <source>
        <dbReference type="ARBA" id="ARBA00007587"/>
    </source>
</evidence>
<dbReference type="Proteomes" id="UP000014760">
    <property type="component" value="Unassembled WGS sequence"/>
</dbReference>
<dbReference type="EnsemblMetazoa" id="CapteT55599">
    <property type="protein sequence ID" value="CapteP55599"/>
    <property type="gene ID" value="CapteG55599"/>
</dbReference>
<feature type="non-terminal residue" evidence="13">
    <location>
        <position position="196"/>
    </location>
</feature>
<accession>R7TUM0</accession>
<keyword evidence="2 11" id="KW-0237">DNA synthesis</keyword>
<dbReference type="PROSITE" id="PS00603">
    <property type="entry name" value="TK_CELLULAR_TYPE"/>
    <property type="match status" value="1"/>
</dbReference>
<keyword evidence="15" id="KW-1185">Reference proteome</keyword>
<reference evidence="13 15" key="2">
    <citation type="journal article" date="2013" name="Nature">
        <title>Insights into bilaterian evolution from three spiralian genomes.</title>
        <authorList>
            <person name="Simakov O."/>
            <person name="Marletaz F."/>
            <person name="Cho S.J."/>
            <person name="Edsinger-Gonzales E."/>
            <person name="Havlak P."/>
            <person name="Hellsten U."/>
            <person name="Kuo D.H."/>
            <person name="Larsson T."/>
            <person name="Lv J."/>
            <person name="Arendt D."/>
            <person name="Savage R."/>
            <person name="Osoegawa K."/>
            <person name="de Jong P."/>
            <person name="Grimwood J."/>
            <person name="Chapman J.A."/>
            <person name="Shapiro H."/>
            <person name="Aerts A."/>
            <person name="Otillar R.P."/>
            <person name="Terry A.Y."/>
            <person name="Boore J.L."/>
            <person name="Grigoriev I.V."/>
            <person name="Lindberg D.R."/>
            <person name="Seaver E.C."/>
            <person name="Weisblat D.A."/>
            <person name="Putnam N.H."/>
            <person name="Rokhsar D.S."/>
        </authorList>
    </citation>
    <scope>NUCLEOTIDE SEQUENCE</scope>
    <source>
        <strain evidence="13 15">I ESC-2004</strain>
    </source>
</reference>
<dbReference type="Gene3D" id="3.30.60.20">
    <property type="match status" value="1"/>
</dbReference>
<dbReference type="GO" id="GO:0071897">
    <property type="term" value="P:DNA biosynthetic process"/>
    <property type="evidence" value="ECO:0007669"/>
    <property type="project" value="UniProtKB-KW"/>
</dbReference>
<dbReference type="PANTHER" id="PTHR11441">
    <property type="entry name" value="THYMIDINE KINASE"/>
    <property type="match status" value="1"/>
</dbReference>
<comment type="catalytic activity">
    <reaction evidence="8">
        <text>thymidine + ATP = dTMP + ADP + H(+)</text>
        <dbReference type="Rhea" id="RHEA:19129"/>
        <dbReference type="ChEBI" id="CHEBI:15378"/>
        <dbReference type="ChEBI" id="CHEBI:17748"/>
        <dbReference type="ChEBI" id="CHEBI:30616"/>
        <dbReference type="ChEBI" id="CHEBI:63528"/>
        <dbReference type="ChEBI" id="CHEBI:456216"/>
        <dbReference type="EC" id="2.7.1.21"/>
    </reaction>
    <physiologicalReaction direction="left-to-right" evidence="8">
        <dbReference type="Rhea" id="RHEA:19130"/>
    </physiologicalReaction>
</comment>
<protein>
    <recommendedName>
        <fullName evidence="11">Thymidine kinase</fullName>
        <ecNumber evidence="11">2.7.1.21</ecNumber>
    </recommendedName>
</protein>
<feature type="active site" description="Proton acceptor" evidence="9">
    <location>
        <position position="86"/>
    </location>
</feature>
<dbReference type="Pfam" id="PF00265">
    <property type="entry name" value="TK"/>
    <property type="match status" value="1"/>
</dbReference>
<proteinExistence type="inferred from homology"/>
<dbReference type="OMA" id="NTEANCR"/>
<dbReference type="EC" id="2.7.1.21" evidence="11"/>
<keyword evidence="4 11" id="KW-0547">Nucleotide-binding</keyword>
<dbReference type="PANTHER" id="PTHR11441:SF0">
    <property type="entry name" value="THYMIDINE KINASE, CYTOSOLIC"/>
    <property type="match status" value="1"/>
</dbReference>
<evidence type="ECO:0000256" key="5">
    <source>
        <dbReference type="ARBA" id="ARBA00022777"/>
    </source>
</evidence>
<dbReference type="InterPro" id="IPR027417">
    <property type="entry name" value="P-loop_NTPase"/>
</dbReference>
<feature type="binding site" evidence="10">
    <location>
        <position position="188"/>
    </location>
    <ligand>
        <name>substrate</name>
    </ligand>
</feature>
<reference evidence="15" key="1">
    <citation type="submission" date="2012-12" db="EMBL/GenBank/DDBJ databases">
        <authorList>
            <person name="Hellsten U."/>
            <person name="Grimwood J."/>
            <person name="Chapman J.A."/>
            <person name="Shapiro H."/>
            <person name="Aerts A."/>
            <person name="Otillar R.P."/>
            <person name="Terry A.Y."/>
            <person name="Boore J.L."/>
            <person name="Simakov O."/>
            <person name="Marletaz F."/>
            <person name="Cho S.-J."/>
            <person name="Edsinger-Gonzales E."/>
            <person name="Havlak P."/>
            <person name="Kuo D.-H."/>
            <person name="Larsson T."/>
            <person name="Lv J."/>
            <person name="Arendt D."/>
            <person name="Savage R."/>
            <person name="Osoegawa K."/>
            <person name="de Jong P."/>
            <person name="Lindberg D.R."/>
            <person name="Seaver E.C."/>
            <person name="Weisblat D.A."/>
            <person name="Putnam N.H."/>
            <person name="Grigoriev I.V."/>
            <person name="Rokhsar D.S."/>
        </authorList>
    </citation>
    <scope>NUCLEOTIDE SEQUENCE</scope>
    <source>
        <strain evidence="15">I ESC-2004</strain>
    </source>
</reference>
<evidence type="ECO:0000256" key="4">
    <source>
        <dbReference type="ARBA" id="ARBA00022741"/>
    </source>
</evidence>
<organism evidence="13">
    <name type="scientific">Capitella teleta</name>
    <name type="common">Polychaete worm</name>
    <dbReference type="NCBI Taxonomy" id="283909"/>
    <lineage>
        <taxon>Eukaryota</taxon>
        <taxon>Metazoa</taxon>
        <taxon>Spiralia</taxon>
        <taxon>Lophotrochozoa</taxon>
        <taxon>Annelida</taxon>
        <taxon>Polychaeta</taxon>
        <taxon>Sedentaria</taxon>
        <taxon>Scolecida</taxon>
        <taxon>Capitellidae</taxon>
        <taxon>Capitella</taxon>
    </lineage>
</organism>
<evidence type="ECO:0000313" key="15">
    <source>
        <dbReference type="Proteomes" id="UP000014760"/>
    </source>
</evidence>
<dbReference type="SUPFAM" id="SSF52540">
    <property type="entry name" value="P-loop containing nucleoside triphosphate hydrolases"/>
    <property type="match status" value="1"/>
</dbReference>
<dbReference type="GO" id="GO:0005524">
    <property type="term" value="F:ATP binding"/>
    <property type="evidence" value="ECO:0007669"/>
    <property type="project" value="UniProtKB-KW"/>
</dbReference>
<keyword evidence="6 11" id="KW-0067">ATP-binding</keyword>
<evidence type="ECO:0000256" key="11">
    <source>
        <dbReference type="RuleBase" id="RU000544"/>
    </source>
</evidence>
<name>R7TUM0_CAPTE</name>
<comment type="subunit">
    <text evidence="7">Homotetramer. Tetramerization from dimerization is induced by ATP and increases catalytic efficiency due to a high affinity for thymidine. Tetramerization is inhibited by phosphorylation at Ser-13. Interacts (via the KEN box) with FZR1.</text>
</comment>
<dbReference type="EMBL" id="AMQN01011961">
    <property type="status" value="NOT_ANNOTATED_CDS"/>
    <property type="molecule type" value="Genomic_DNA"/>
</dbReference>
<dbReference type="InterPro" id="IPR020633">
    <property type="entry name" value="Thymidine_kinase_CS"/>
</dbReference>
<dbReference type="GO" id="GO:0046104">
    <property type="term" value="P:thymidine metabolic process"/>
    <property type="evidence" value="ECO:0007669"/>
    <property type="project" value="TreeGrafter"/>
</dbReference>
<dbReference type="GO" id="GO:0004797">
    <property type="term" value="F:thymidine kinase activity"/>
    <property type="evidence" value="ECO:0007669"/>
    <property type="project" value="UniProtKB-EC"/>
</dbReference>
<evidence type="ECO:0000256" key="12">
    <source>
        <dbReference type="RuleBase" id="RU004165"/>
    </source>
</evidence>
<evidence type="ECO:0000256" key="8">
    <source>
        <dbReference type="ARBA" id="ARBA00048113"/>
    </source>
</evidence>
<keyword evidence="5 11" id="KW-0418">Kinase</keyword>
<keyword evidence="3 11" id="KW-0808">Transferase</keyword>
<evidence type="ECO:0000256" key="3">
    <source>
        <dbReference type="ARBA" id="ARBA00022679"/>
    </source>
</evidence>
<dbReference type="Gene3D" id="3.40.50.300">
    <property type="entry name" value="P-loop containing nucleotide triphosphate hydrolases"/>
    <property type="match status" value="1"/>
</dbReference>
<evidence type="ECO:0000256" key="6">
    <source>
        <dbReference type="ARBA" id="ARBA00022840"/>
    </source>
</evidence>
<evidence type="ECO:0000313" key="14">
    <source>
        <dbReference type="EnsemblMetazoa" id="CapteP55599"/>
    </source>
</evidence>
<evidence type="ECO:0000256" key="2">
    <source>
        <dbReference type="ARBA" id="ARBA00022634"/>
    </source>
</evidence>
<sequence length="196" mass="22032">ANGSIHLILGPMFAGKTSRLINEVNDAKKADLECVVITHDDSHRFSTRTEIVTHALMRCPAISLASLSEVPRDLLVNPPDLIAIDEGQFFSQEEDELLNFCEMMANMGVRVVVAGLSGTFHRTPFWDLLKIIPCAEEITHLNSRCSSCVEEYKAVFTQRTVPILSDEEVQQLDEKEYKRSLIGGEESYAPCCRRCW</sequence>
<dbReference type="OrthoDB" id="439028at2759"/>
<dbReference type="PIRSF" id="PIRSF035805">
    <property type="entry name" value="TK_cell"/>
    <property type="match status" value="1"/>
</dbReference>
<evidence type="ECO:0000256" key="9">
    <source>
        <dbReference type="PIRSR" id="PIRSR035805-1"/>
    </source>
</evidence>
<evidence type="ECO:0000256" key="7">
    <source>
        <dbReference type="ARBA" id="ARBA00046642"/>
    </source>
</evidence>
<dbReference type="EMBL" id="KB309212">
    <property type="protein sequence ID" value="ELT95171.1"/>
    <property type="molecule type" value="Genomic_DNA"/>
</dbReference>
<dbReference type="InterPro" id="IPR001267">
    <property type="entry name" value="Thymidine_kinase"/>
</dbReference>
<dbReference type="STRING" id="283909.R7TUM0"/>
<evidence type="ECO:0000256" key="10">
    <source>
        <dbReference type="PIRSR" id="PIRSR035805-2"/>
    </source>
</evidence>
<gene>
    <name evidence="13" type="ORF">CAPTEDRAFT_55599</name>
</gene>
<feature type="non-terminal residue" evidence="13">
    <location>
        <position position="1"/>
    </location>
</feature>
<comment type="similarity">
    <text evidence="1 12">Belongs to the thymidine kinase family.</text>
</comment>